<dbReference type="Proteomes" id="UP000663854">
    <property type="component" value="Unassembled WGS sequence"/>
</dbReference>
<keyword evidence="1" id="KW-0472">Membrane</keyword>
<keyword evidence="1" id="KW-1133">Transmembrane helix</keyword>
<name>A0A816FYH4_9BILA</name>
<feature type="transmembrane region" description="Helical" evidence="1">
    <location>
        <begin position="257"/>
        <end position="283"/>
    </location>
</feature>
<comment type="caution">
    <text evidence="3">The sequence shown here is derived from an EMBL/GenBank/DDBJ whole genome shotgun (WGS) entry which is preliminary data.</text>
</comment>
<evidence type="ECO:0000313" key="4">
    <source>
        <dbReference type="Proteomes" id="UP000663870"/>
    </source>
</evidence>
<protein>
    <submittedName>
        <fullName evidence="3">Uncharacterized protein</fullName>
    </submittedName>
</protein>
<gene>
    <name evidence="3" type="ORF">JXQ802_LOCUS57122</name>
    <name evidence="2" type="ORF">PYM288_LOCUS40529</name>
</gene>
<feature type="non-terminal residue" evidence="3">
    <location>
        <position position="344"/>
    </location>
</feature>
<evidence type="ECO:0000313" key="3">
    <source>
        <dbReference type="EMBL" id="CAF1667934.1"/>
    </source>
</evidence>
<dbReference type="EMBL" id="CAJNOH010012589">
    <property type="protein sequence ID" value="CAF1537145.1"/>
    <property type="molecule type" value="Genomic_DNA"/>
</dbReference>
<dbReference type="EMBL" id="CAJNOL010014471">
    <property type="protein sequence ID" value="CAF1667934.1"/>
    <property type="molecule type" value="Genomic_DNA"/>
</dbReference>
<keyword evidence="1" id="KW-0812">Transmembrane</keyword>
<dbReference type="AlphaFoldDB" id="A0A816FYH4"/>
<sequence length="344" mass="40062">MVSQRWIDYYNNFELYLSTSDLDFRANAGRQFHILATLCEQAQQTVNSALQVFLQKQFGSRQIISQELFRSQINESIERWKSNTLNSFLHPVQLIRITNQGNQLINSFHNFHYRLDQSSGQLIPVPANYSTCSCVRSSACRIQMGIFVYNWTIFDYVELFRIPNFFTGCFLVESLLESTLECFYDHQCMETIESYMSNTKANFSLLDTTRNSPNETIQSIINRLMIDAWQANISFSAYYKMCAPLSCTYEDTRQHDIFYLISSILGIFAGLVFGIEILILIILRFIEKMADNFSLIELKRTFKNVFICRNEQQIINRCHFILLIAIICLLYLATSLTLVSKTEQ</sequence>
<reference evidence="3" key="1">
    <citation type="submission" date="2021-02" db="EMBL/GenBank/DDBJ databases">
        <authorList>
            <person name="Nowell W R."/>
        </authorList>
    </citation>
    <scope>NUCLEOTIDE SEQUENCE</scope>
</reference>
<evidence type="ECO:0000313" key="2">
    <source>
        <dbReference type="EMBL" id="CAF1537145.1"/>
    </source>
</evidence>
<proteinExistence type="predicted"/>
<evidence type="ECO:0000256" key="1">
    <source>
        <dbReference type="SAM" id="Phobius"/>
    </source>
</evidence>
<keyword evidence="4" id="KW-1185">Reference proteome</keyword>
<dbReference type="Proteomes" id="UP000663870">
    <property type="component" value="Unassembled WGS sequence"/>
</dbReference>
<accession>A0A816FYH4</accession>
<feature type="transmembrane region" description="Helical" evidence="1">
    <location>
        <begin position="320"/>
        <end position="339"/>
    </location>
</feature>
<organism evidence="3 4">
    <name type="scientific">Rotaria sordida</name>
    <dbReference type="NCBI Taxonomy" id="392033"/>
    <lineage>
        <taxon>Eukaryota</taxon>
        <taxon>Metazoa</taxon>
        <taxon>Spiralia</taxon>
        <taxon>Gnathifera</taxon>
        <taxon>Rotifera</taxon>
        <taxon>Eurotatoria</taxon>
        <taxon>Bdelloidea</taxon>
        <taxon>Philodinida</taxon>
        <taxon>Philodinidae</taxon>
        <taxon>Rotaria</taxon>
    </lineage>
</organism>